<dbReference type="PROSITE" id="PS50012">
    <property type="entry name" value="RCC1_3"/>
    <property type="match status" value="6"/>
</dbReference>
<feature type="repeat" description="RCC1" evidence="15">
    <location>
        <begin position="463"/>
        <end position="512"/>
    </location>
</feature>
<dbReference type="Pfam" id="PF00069">
    <property type="entry name" value="Pkinase"/>
    <property type="match status" value="1"/>
</dbReference>
<evidence type="ECO:0000259" key="17">
    <source>
        <dbReference type="PROSITE" id="PS50011"/>
    </source>
</evidence>
<comment type="cofactor">
    <cofactor evidence="1">
        <name>Mg(2+)</name>
        <dbReference type="ChEBI" id="CHEBI:18420"/>
    </cofactor>
</comment>
<dbReference type="InterPro" id="IPR009091">
    <property type="entry name" value="RCC1/BLIP-II"/>
</dbReference>
<name>A0A7I8W6Z3_9ANNE</name>
<evidence type="ECO:0000313" key="19">
    <source>
        <dbReference type="Proteomes" id="UP000549394"/>
    </source>
</evidence>
<keyword evidence="13" id="KW-0067">ATP-binding</keyword>
<keyword evidence="10" id="KW-0677">Repeat</keyword>
<feature type="repeat" description="RCC1" evidence="15">
    <location>
        <begin position="314"/>
        <end position="353"/>
    </location>
</feature>
<dbReference type="InterPro" id="IPR000408">
    <property type="entry name" value="Reg_chr_condens"/>
</dbReference>
<sequence>MSETEKDPLRKSSADICSDTTQETFYNFVRKLGRGAFGEANLYRKTEDNMLVVWKEIDLSNLSEKQRSEAQNEIEILSRFNHPSIVSYYNHFLDGNNLLIEMEYADGGNLHQKIASRSTPFLEEEVLWYFYQVASAIKYIHSCFIIHRDIKTLNLFVTRTGLVKCGDFGISKMLENTKAVANTYIGTPYYMSPELIRGDPYSFKSDVWAMGCVLYELISLKKVFDATNALRLANNIVHGDFDKIDQKYSSNLEQLLYEMLEKDPAKRPNSTEVMKFSIICSISEKMETKITELNSNRSRIRETGVVPVVCSTTSDVYIWGSGRYTPKKLDIFSKKTAVQVSCGVNHFAVVTVDKELYTWCSAQKSTISGELGHKDTAAYKGPKKVESFEGIHVKQASCGEQFTVCCTDDGQVYASGSNYYGCLGLDENVDEAYEFTPITALAQFQVSQVSCGESHVVALMEDNQVYSWGCGEFGRLGLGNEDDYFLPQKVEVTGEFRLVQCGIDCTFLVENNGRVLATGNNEHNKLGFNCSTSGLVSKQLVSYDPPCKLTFFTIKPLTRYHIVSVSSGKTHSGVVDVYGRLITFGSNKYGQLGVGDFKKRKGVTVVHGPLSGKRVTKVSCGDRFTVIATAENQIYGCGYGENGRLGTNVEVGRGPNNECISLPRPIFGSLHAVSDLTSCNWHTILVAEKVLAQKTIQSSNNSIKSKYDSQMSYDTELSSEFPGESVNDSQNTAEDSIRTWLRDELENADFIPFNQANVQFEVKEENGEVVEAIVEKEENVESKIKRLEEENEKLEGEKAKLLEEITHYKAIVEQQAEIIKNLNSKRNYNCKNANMQRVDFEDRLNGIWKAIEEWQDECSLLECINIKRKLADSNEVYSPKQCAYFEEDV</sequence>
<dbReference type="Gene3D" id="1.10.510.10">
    <property type="entry name" value="Transferase(Phosphotransferase) domain 1"/>
    <property type="match status" value="1"/>
</dbReference>
<keyword evidence="7" id="KW-0597">Phosphoprotein</keyword>
<feature type="repeat" description="RCC1" evidence="15">
    <location>
        <begin position="410"/>
        <end position="462"/>
    </location>
</feature>
<comment type="subcellular location">
    <subcellularLocation>
        <location evidence="2">Cytoplasm</location>
    </subcellularLocation>
</comment>
<evidence type="ECO:0000256" key="12">
    <source>
        <dbReference type="ARBA" id="ARBA00022777"/>
    </source>
</evidence>
<dbReference type="OrthoDB" id="248923at2759"/>
<dbReference type="Pfam" id="PF25390">
    <property type="entry name" value="WD40_RLD"/>
    <property type="match status" value="1"/>
</dbReference>
<keyword evidence="5" id="KW-0963">Cytoplasm</keyword>
<dbReference type="GO" id="GO:0005524">
    <property type="term" value="F:ATP binding"/>
    <property type="evidence" value="ECO:0007669"/>
    <property type="project" value="UniProtKB-KW"/>
</dbReference>
<keyword evidence="14" id="KW-0460">Magnesium</keyword>
<organism evidence="18 19">
    <name type="scientific">Dimorphilus gyrociliatus</name>
    <dbReference type="NCBI Taxonomy" id="2664684"/>
    <lineage>
        <taxon>Eukaryota</taxon>
        <taxon>Metazoa</taxon>
        <taxon>Spiralia</taxon>
        <taxon>Lophotrochozoa</taxon>
        <taxon>Annelida</taxon>
        <taxon>Polychaeta</taxon>
        <taxon>Polychaeta incertae sedis</taxon>
        <taxon>Dinophilidae</taxon>
        <taxon>Dimorphilus</taxon>
    </lineage>
</organism>
<dbReference type="Proteomes" id="UP000549394">
    <property type="component" value="Unassembled WGS sequence"/>
</dbReference>
<keyword evidence="12" id="KW-0418">Kinase</keyword>
<feature type="repeat" description="RCC1" evidence="15">
    <location>
        <begin position="354"/>
        <end position="409"/>
    </location>
</feature>
<evidence type="ECO:0000256" key="5">
    <source>
        <dbReference type="ARBA" id="ARBA00022490"/>
    </source>
</evidence>
<dbReference type="EMBL" id="CAJFCJ010000019">
    <property type="protein sequence ID" value="CAD5123892.1"/>
    <property type="molecule type" value="Genomic_DNA"/>
</dbReference>
<dbReference type="InterPro" id="IPR058923">
    <property type="entry name" value="RCC1-like_dom"/>
</dbReference>
<dbReference type="Gene3D" id="2.130.10.30">
    <property type="entry name" value="Regulator of chromosome condensation 1/beta-lactamase-inhibitor protein II"/>
    <property type="match status" value="2"/>
</dbReference>
<proteinExistence type="inferred from homology"/>
<evidence type="ECO:0000256" key="8">
    <source>
        <dbReference type="ARBA" id="ARBA00022679"/>
    </source>
</evidence>
<feature type="repeat" description="RCC1" evidence="15">
    <location>
        <begin position="579"/>
        <end position="631"/>
    </location>
</feature>
<keyword evidence="19" id="KW-1185">Reference proteome</keyword>
<keyword evidence="16" id="KW-0175">Coiled coil</keyword>
<accession>A0A7I8W6Z3</accession>
<keyword evidence="11" id="KW-0547">Nucleotide-binding</keyword>
<dbReference type="PANTHER" id="PTHR44535">
    <property type="entry name" value="PROTEIN CBG16200"/>
    <property type="match status" value="1"/>
</dbReference>
<dbReference type="EC" id="2.7.11.1" evidence="4"/>
<dbReference type="SUPFAM" id="SSF50985">
    <property type="entry name" value="RCC1/BLIP-II"/>
    <property type="match status" value="1"/>
</dbReference>
<dbReference type="InterPro" id="IPR051997">
    <property type="entry name" value="STK_NEK"/>
</dbReference>
<dbReference type="GO" id="GO:0005737">
    <property type="term" value="C:cytoplasm"/>
    <property type="evidence" value="ECO:0007669"/>
    <property type="project" value="UniProtKB-SubCell"/>
</dbReference>
<evidence type="ECO:0000256" key="7">
    <source>
        <dbReference type="ARBA" id="ARBA00022553"/>
    </source>
</evidence>
<gene>
    <name evidence="18" type="ORF">DGYR_LOCUS11521</name>
</gene>
<dbReference type="GO" id="GO:0046872">
    <property type="term" value="F:metal ion binding"/>
    <property type="evidence" value="ECO:0007669"/>
    <property type="project" value="UniProtKB-KW"/>
</dbReference>
<evidence type="ECO:0000256" key="9">
    <source>
        <dbReference type="ARBA" id="ARBA00022723"/>
    </source>
</evidence>
<dbReference type="PANTHER" id="PTHR44535:SF1">
    <property type="entry name" value="SERINE_THREONINE-PROTEIN KINASE NEK9"/>
    <property type="match status" value="1"/>
</dbReference>
<evidence type="ECO:0000256" key="3">
    <source>
        <dbReference type="ARBA" id="ARBA00010886"/>
    </source>
</evidence>
<feature type="repeat" description="RCC1" evidence="15">
    <location>
        <begin position="513"/>
        <end position="578"/>
    </location>
</feature>
<evidence type="ECO:0000256" key="6">
    <source>
        <dbReference type="ARBA" id="ARBA00022527"/>
    </source>
</evidence>
<dbReference type="SUPFAM" id="SSF56112">
    <property type="entry name" value="Protein kinase-like (PK-like)"/>
    <property type="match status" value="1"/>
</dbReference>
<dbReference type="SMART" id="SM00220">
    <property type="entry name" value="S_TKc"/>
    <property type="match status" value="1"/>
</dbReference>
<comment type="caution">
    <text evidence="18">The sequence shown here is derived from an EMBL/GenBank/DDBJ whole genome shotgun (WGS) entry which is preliminary data.</text>
</comment>
<evidence type="ECO:0000256" key="14">
    <source>
        <dbReference type="ARBA" id="ARBA00022842"/>
    </source>
</evidence>
<evidence type="ECO:0000256" key="13">
    <source>
        <dbReference type="ARBA" id="ARBA00022840"/>
    </source>
</evidence>
<evidence type="ECO:0000256" key="2">
    <source>
        <dbReference type="ARBA" id="ARBA00004496"/>
    </source>
</evidence>
<dbReference type="PRINTS" id="PR00633">
    <property type="entry name" value="RCCNDNSATION"/>
</dbReference>
<evidence type="ECO:0000256" key="11">
    <source>
        <dbReference type="ARBA" id="ARBA00022741"/>
    </source>
</evidence>
<keyword evidence="9" id="KW-0479">Metal-binding</keyword>
<feature type="coiled-coil region" evidence="16">
    <location>
        <begin position="770"/>
        <end position="811"/>
    </location>
</feature>
<protein>
    <recommendedName>
        <fullName evidence="4">non-specific serine/threonine protein kinase</fullName>
        <ecNumber evidence="4">2.7.11.1</ecNumber>
    </recommendedName>
</protein>
<dbReference type="GO" id="GO:0004674">
    <property type="term" value="F:protein serine/threonine kinase activity"/>
    <property type="evidence" value="ECO:0007669"/>
    <property type="project" value="UniProtKB-KW"/>
</dbReference>
<dbReference type="AlphaFoldDB" id="A0A7I8W6Z3"/>
<keyword evidence="8" id="KW-0808">Transferase</keyword>
<keyword evidence="6" id="KW-0723">Serine/threonine-protein kinase</keyword>
<dbReference type="InterPro" id="IPR011009">
    <property type="entry name" value="Kinase-like_dom_sf"/>
</dbReference>
<dbReference type="PROSITE" id="PS50011">
    <property type="entry name" value="PROTEIN_KINASE_DOM"/>
    <property type="match status" value="1"/>
</dbReference>
<reference evidence="18 19" key="1">
    <citation type="submission" date="2020-08" db="EMBL/GenBank/DDBJ databases">
        <authorList>
            <person name="Hejnol A."/>
        </authorList>
    </citation>
    <scope>NUCLEOTIDE SEQUENCE [LARGE SCALE GENOMIC DNA]</scope>
</reference>
<dbReference type="InterPro" id="IPR000719">
    <property type="entry name" value="Prot_kinase_dom"/>
</dbReference>
<dbReference type="Gene3D" id="3.30.200.20">
    <property type="entry name" value="Phosphorylase Kinase, domain 1"/>
    <property type="match status" value="1"/>
</dbReference>
<feature type="domain" description="Protein kinase" evidence="17">
    <location>
        <begin position="26"/>
        <end position="279"/>
    </location>
</feature>
<evidence type="ECO:0000256" key="10">
    <source>
        <dbReference type="ARBA" id="ARBA00022737"/>
    </source>
</evidence>
<comment type="similarity">
    <text evidence="3">Belongs to the protein kinase superfamily. NEK Ser/Thr protein kinase family. NIMA subfamily.</text>
</comment>
<dbReference type="FunFam" id="3.30.200.20:FF:000097">
    <property type="entry name" value="Probable serine/threonine-protein kinase nek1"/>
    <property type="match status" value="1"/>
</dbReference>
<evidence type="ECO:0000256" key="15">
    <source>
        <dbReference type="PROSITE-ProRule" id="PRU00235"/>
    </source>
</evidence>
<evidence type="ECO:0000256" key="4">
    <source>
        <dbReference type="ARBA" id="ARBA00012513"/>
    </source>
</evidence>
<dbReference type="PROSITE" id="PS00108">
    <property type="entry name" value="PROTEIN_KINASE_ST"/>
    <property type="match status" value="1"/>
</dbReference>
<evidence type="ECO:0000313" key="18">
    <source>
        <dbReference type="EMBL" id="CAD5123892.1"/>
    </source>
</evidence>
<dbReference type="InterPro" id="IPR008271">
    <property type="entry name" value="Ser/Thr_kinase_AS"/>
</dbReference>
<evidence type="ECO:0000256" key="1">
    <source>
        <dbReference type="ARBA" id="ARBA00001946"/>
    </source>
</evidence>
<evidence type="ECO:0000256" key="16">
    <source>
        <dbReference type="SAM" id="Coils"/>
    </source>
</evidence>